<dbReference type="AlphaFoldDB" id="A0A835LMB5"/>
<accession>A0A835LMB5</accession>
<feature type="region of interest" description="Disordered" evidence="1">
    <location>
        <begin position="1"/>
        <end position="40"/>
    </location>
</feature>
<feature type="compositionally biased region" description="Polar residues" evidence="1">
    <location>
        <begin position="312"/>
        <end position="328"/>
    </location>
</feature>
<feature type="region of interest" description="Disordered" evidence="1">
    <location>
        <begin position="227"/>
        <end position="254"/>
    </location>
</feature>
<feature type="region of interest" description="Disordered" evidence="1">
    <location>
        <begin position="312"/>
        <end position="351"/>
    </location>
</feature>
<reference evidence="2 3" key="1">
    <citation type="submission" date="2020-10" db="EMBL/GenBank/DDBJ databases">
        <title>The Coptis chinensis genome and diversification of protoberbering-type alkaloids.</title>
        <authorList>
            <person name="Wang B."/>
            <person name="Shu S."/>
            <person name="Song C."/>
            <person name="Liu Y."/>
        </authorList>
    </citation>
    <scope>NUCLEOTIDE SEQUENCE [LARGE SCALE GENOMIC DNA]</scope>
    <source>
        <strain evidence="2">HL-2020</strain>
        <tissue evidence="2">Leaf</tissue>
    </source>
</reference>
<feature type="compositionally biased region" description="Polar residues" evidence="1">
    <location>
        <begin position="237"/>
        <end position="246"/>
    </location>
</feature>
<organism evidence="2 3">
    <name type="scientific">Coptis chinensis</name>
    <dbReference type="NCBI Taxonomy" id="261450"/>
    <lineage>
        <taxon>Eukaryota</taxon>
        <taxon>Viridiplantae</taxon>
        <taxon>Streptophyta</taxon>
        <taxon>Embryophyta</taxon>
        <taxon>Tracheophyta</taxon>
        <taxon>Spermatophyta</taxon>
        <taxon>Magnoliopsida</taxon>
        <taxon>Ranunculales</taxon>
        <taxon>Ranunculaceae</taxon>
        <taxon>Coptidoideae</taxon>
        <taxon>Coptis</taxon>
    </lineage>
</organism>
<keyword evidence="3" id="KW-1185">Reference proteome</keyword>
<sequence length="1155" mass="126645">MKAFGPSGHGVPFSSSSNLSPLAPPFTVDPSFPGPRPNSWGQHDPYFVDPYYGFATRPPHDNWQHINPPTSMPNSFPTPNLSPTGSSSVGVNPSCPTGFSPVTAYGQPVTDFYAPQSIGRSPQPYYPSASVPDSSTTSDRGGNSLWGKGGFWREMSVGEQWKGKDTYVGAPPSYASLFNQGILATDGLPACEQPSNVWVGKSVESLEGKHDAVSKGILDCTLSSVSDENSWDDPFNKSRTSVSSPASPHEWPYQQAQSSDFLMDSWSQLNPSTTSYGGYFTGFDLNRPDPSCFYPASSKSCVDQIYEPPSITSSSTKLMNRTTSSNVTPIERPRDTFDRRGTSGRHNASKTGCIQMNGQDCEVYGDTSRNKSGLEGDHTCVEPLLIKKIVPSQHNLSICVDTLKHLSSGKNKEQLTDLDLPGTFVTAETGAGDPVERSSEVLEQVNPAVDSPCWKGASDSRYSLFGAAEAETRHVPAKISEGSNSNKLQGHEVLPVSSDKVMAFSSMELQQNEKDYGEDVLSPFLKQPSPVVSLSSGQNGVNNFKLGLDHLQTSNYNVIQCSIPSNSDWGSVACNLNGDSDLKLSQTMKFMYHKGNTTSSQHIHEDKIADPEVDVKDAHYLRTSRVPCHGNDHYSSLPSLSSNVPIDVDLTEPLVGALNTLSGCQLSRTNVQAVLSGMHNLSKLVHSYCSKDEEALNEKDHMVIQQVVENLSKCLPRVDTMTLMSKPQLFQLETSNCSIKQNGVYESIAGNKTQPTNTEVNDVHSRCNIPNESEGKKRSSLSGIEGDKFRLYSCPRDDSQFEQDGMIKGIKKILEENFHDEEEADLQSLLYKNLWLEAEAALCSIKYKVRFAHLKSEMEKSKQHPKVEPIDVEKLLSTKVTPGELFDEEKLPNSEITFGEPLHISIERARLKTEMEKYKQHSSKEVAGEPIDVEEQPSPKVTLGEPFDEEKLPSSEVIFREPIHVNIGHNSNTMVGSRSKERESFGASIQDGNQSGNTSPVEDVNASVMARFRILKARIENTNPINKEGKIHDLVAVGACGGNFDTSSNICKGNAEDIVIDQQQSDVVGFARKNPWAFIRDGSEVKDVSDMDHYYIYGKGKPRSNLDVSEQQELLDFGGIQSATSNVLVDKLSAGESGSPSSEWEHVLKEATWPV</sequence>
<name>A0A835LMB5_9MAGN</name>
<feature type="compositionally biased region" description="Polar residues" evidence="1">
    <location>
        <begin position="131"/>
        <end position="141"/>
    </location>
</feature>
<protein>
    <submittedName>
        <fullName evidence="2">Uncharacterized protein</fullName>
    </submittedName>
</protein>
<dbReference type="Proteomes" id="UP000631114">
    <property type="component" value="Unassembled WGS sequence"/>
</dbReference>
<proteinExistence type="predicted"/>
<gene>
    <name evidence="2" type="ORF">IFM89_013815</name>
</gene>
<feature type="compositionally biased region" description="Polar residues" evidence="1">
    <location>
        <begin position="990"/>
        <end position="1000"/>
    </location>
</feature>
<evidence type="ECO:0000313" key="2">
    <source>
        <dbReference type="EMBL" id="KAF9600908.1"/>
    </source>
</evidence>
<dbReference type="PANTHER" id="PTHR34361">
    <property type="entry name" value="OS08G0157800 PROTEIN"/>
    <property type="match status" value="1"/>
</dbReference>
<evidence type="ECO:0000313" key="3">
    <source>
        <dbReference type="Proteomes" id="UP000631114"/>
    </source>
</evidence>
<feature type="compositionally biased region" description="Low complexity" evidence="1">
    <location>
        <begin position="12"/>
        <end position="21"/>
    </location>
</feature>
<dbReference type="EMBL" id="JADFTS010000006">
    <property type="protein sequence ID" value="KAF9600908.1"/>
    <property type="molecule type" value="Genomic_DNA"/>
</dbReference>
<feature type="region of interest" description="Disordered" evidence="1">
    <location>
        <begin position="66"/>
        <end position="89"/>
    </location>
</feature>
<evidence type="ECO:0000256" key="1">
    <source>
        <dbReference type="SAM" id="MobiDB-lite"/>
    </source>
</evidence>
<feature type="region of interest" description="Disordered" evidence="1">
    <location>
        <begin position="970"/>
        <end position="1001"/>
    </location>
</feature>
<comment type="caution">
    <text evidence="2">The sequence shown here is derived from an EMBL/GenBank/DDBJ whole genome shotgun (WGS) entry which is preliminary data.</text>
</comment>
<dbReference type="PANTHER" id="PTHR34361:SF2">
    <property type="entry name" value="OS08G0157800 PROTEIN"/>
    <property type="match status" value="1"/>
</dbReference>
<feature type="compositionally biased region" description="Basic and acidic residues" evidence="1">
    <location>
        <begin position="331"/>
        <end position="341"/>
    </location>
</feature>
<dbReference type="OrthoDB" id="611935at2759"/>
<feature type="region of interest" description="Disordered" evidence="1">
    <location>
        <begin position="123"/>
        <end position="145"/>
    </location>
</feature>